<dbReference type="HOGENOM" id="CLU_2257546_0_0_4"/>
<name>T1XGS4_VARPD</name>
<sequence>MSRYDDNPFLRLLDCYILNAIGELDDDQRDVLVALEPKLHQTLGASGSWHEVVATQMGFVDTVPDKIRAFWLGYIEAARVQGLPAVPGEFVKSFVNQNFPHMESGDSALH</sequence>
<accession>T1XGS4</accession>
<dbReference type="KEGG" id="vpd:VAPA_1c46960"/>
<dbReference type="AlphaFoldDB" id="T1XGS4"/>
<proteinExistence type="predicted"/>
<dbReference type="Proteomes" id="UP000016223">
    <property type="component" value="Chromosome 1"/>
</dbReference>
<gene>
    <name evidence="1" type="ORF">VAPA_1c46960</name>
</gene>
<reference evidence="1 2" key="1">
    <citation type="submission" date="2012-10" db="EMBL/GenBank/DDBJ databases">
        <title>Genome sequence of Variovorax paradoxus B4.</title>
        <authorList>
            <person name="Schuldes J."/>
            <person name="Brandt U."/>
            <person name="Hiessl S."/>
            <person name="Wuebbeler J.H."/>
            <person name="Thuermer A."/>
            <person name="Steinbuechel A."/>
            <person name="Daniel R."/>
        </authorList>
    </citation>
    <scope>NUCLEOTIDE SEQUENCE [LARGE SCALE GENOMIC DNA]</scope>
    <source>
        <strain evidence="1 2">B4</strain>
    </source>
</reference>
<protein>
    <submittedName>
        <fullName evidence="1">Uncharacterized protein</fullName>
    </submittedName>
</protein>
<dbReference type="EMBL" id="CP003911">
    <property type="protein sequence ID" value="AGU51763.1"/>
    <property type="molecule type" value="Genomic_DNA"/>
</dbReference>
<evidence type="ECO:0000313" key="2">
    <source>
        <dbReference type="Proteomes" id="UP000016223"/>
    </source>
</evidence>
<evidence type="ECO:0000313" key="1">
    <source>
        <dbReference type="EMBL" id="AGU51763.1"/>
    </source>
</evidence>
<organism evidence="1 2">
    <name type="scientific">Variovorax paradoxus B4</name>
    <dbReference type="NCBI Taxonomy" id="1246301"/>
    <lineage>
        <taxon>Bacteria</taxon>
        <taxon>Pseudomonadati</taxon>
        <taxon>Pseudomonadota</taxon>
        <taxon>Betaproteobacteria</taxon>
        <taxon>Burkholderiales</taxon>
        <taxon>Comamonadaceae</taxon>
        <taxon>Variovorax</taxon>
    </lineage>
</organism>